<proteinExistence type="predicted"/>
<dbReference type="VEuPathDB" id="FungiDB:DD237_004711"/>
<gene>
    <name evidence="3" type="ORF">DD237_004711</name>
    <name evidence="2" type="ORF">DD238_004247</name>
</gene>
<evidence type="ECO:0000313" key="4">
    <source>
        <dbReference type="Proteomes" id="UP000282087"/>
    </source>
</evidence>
<sequence>MDVLEEAHGDINVLLMELRSQSVPTTTEKQRRTSTCSRSMENFLTTINTSITDASATINEGLTSSDGSSFPPSTPPNKSPRSSWSFTAQVSQSVNRLSLGAIGSSGSSAPAPATEQVLLPGFEDSGSPKPTPIASTDALVPDVNDPFAGNDICGFEKKPPLPPQVESEDPFAGNDICGFEKKPPLPPQVESEDPFACLL</sequence>
<evidence type="ECO:0000313" key="2">
    <source>
        <dbReference type="EMBL" id="RMX64896.1"/>
    </source>
</evidence>
<feature type="region of interest" description="Disordered" evidence="1">
    <location>
        <begin position="59"/>
        <end position="85"/>
    </location>
</feature>
<organism evidence="2 4">
    <name type="scientific">Peronospora effusa</name>
    <dbReference type="NCBI Taxonomy" id="542832"/>
    <lineage>
        <taxon>Eukaryota</taxon>
        <taxon>Sar</taxon>
        <taxon>Stramenopiles</taxon>
        <taxon>Oomycota</taxon>
        <taxon>Peronosporomycetes</taxon>
        <taxon>Peronosporales</taxon>
        <taxon>Peronosporaceae</taxon>
        <taxon>Peronospora</taxon>
    </lineage>
</organism>
<protein>
    <submittedName>
        <fullName evidence="2">Uncharacterized protein</fullName>
    </submittedName>
</protein>
<evidence type="ECO:0000313" key="5">
    <source>
        <dbReference type="Proteomes" id="UP000286097"/>
    </source>
</evidence>
<name>A0A3M6VHF7_9STRA</name>
<reference evidence="4 5" key="1">
    <citation type="submission" date="2018-06" db="EMBL/GenBank/DDBJ databases">
        <title>Comparative genomics of downy mildews reveals potential adaptations to biotrophy.</title>
        <authorList>
            <person name="Fletcher K."/>
            <person name="Klosterman S.J."/>
            <person name="Derevnina L."/>
            <person name="Martin F."/>
            <person name="Koike S."/>
            <person name="Reyes Chin-Wo S."/>
            <person name="Mou B."/>
            <person name="Michelmore R."/>
        </authorList>
    </citation>
    <scope>NUCLEOTIDE SEQUENCE [LARGE SCALE GENOMIC DNA]</scope>
    <source>
        <strain evidence="3 5">R13</strain>
        <strain evidence="2 4">R14</strain>
    </source>
</reference>
<dbReference type="AlphaFoldDB" id="A0A3M6VHF7"/>
<keyword evidence="4" id="KW-1185">Reference proteome</keyword>
<dbReference type="EMBL" id="QLLG01000279">
    <property type="protein sequence ID" value="RMX64896.1"/>
    <property type="molecule type" value="Genomic_DNA"/>
</dbReference>
<evidence type="ECO:0000256" key="1">
    <source>
        <dbReference type="SAM" id="MobiDB-lite"/>
    </source>
</evidence>
<evidence type="ECO:0000313" key="3">
    <source>
        <dbReference type="EMBL" id="RQM13939.1"/>
    </source>
</evidence>
<dbReference type="EMBL" id="QKXF01000225">
    <property type="protein sequence ID" value="RQM13939.1"/>
    <property type="molecule type" value="Genomic_DNA"/>
</dbReference>
<comment type="caution">
    <text evidence="2">The sequence shown here is derived from an EMBL/GenBank/DDBJ whole genome shotgun (WGS) entry which is preliminary data.</text>
</comment>
<accession>A0A3M6VHF7</accession>
<dbReference type="Proteomes" id="UP000282087">
    <property type="component" value="Unassembled WGS sequence"/>
</dbReference>
<feature type="compositionally biased region" description="Polar residues" evidence="1">
    <location>
        <begin position="59"/>
        <end position="71"/>
    </location>
</feature>
<dbReference type="Proteomes" id="UP000286097">
    <property type="component" value="Unassembled WGS sequence"/>
</dbReference>